<dbReference type="RefSeq" id="WP_104419203.1">
    <property type="nucleotide sequence ID" value="NZ_PTJC01000005.1"/>
</dbReference>
<dbReference type="Proteomes" id="UP000237662">
    <property type="component" value="Unassembled WGS sequence"/>
</dbReference>
<feature type="signal peptide" evidence="2">
    <location>
        <begin position="1"/>
        <end position="17"/>
    </location>
</feature>
<evidence type="ECO:0008006" key="5">
    <source>
        <dbReference type="Google" id="ProtNLM"/>
    </source>
</evidence>
<dbReference type="EMBL" id="PTJC01000005">
    <property type="protein sequence ID" value="PPK88669.1"/>
    <property type="molecule type" value="Genomic_DNA"/>
</dbReference>
<evidence type="ECO:0000313" key="3">
    <source>
        <dbReference type="EMBL" id="PPK88669.1"/>
    </source>
</evidence>
<feature type="chain" id="PRO_5015752016" description="Lipoprotein" evidence="2">
    <location>
        <begin position="18"/>
        <end position="208"/>
    </location>
</feature>
<name>A0A2S6IB40_9BACT</name>
<evidence type="ECO:0000313" key="4">
    <source>
        <dbReference type="Proteomes" id="UP000237662"/>
    </source>
</evidence>
<keyword evidence="4" id="KW-1185">Reference proteome</keyword>
<keyword evidence="2" id="KW-0732">Signal</keyword>
<comment type="caution">
    <text evidence="3">The sequence shown here is derived from an EMBL/GenBank/DDBJ whole genome shotgun (WGS) entry which is preliminary data.</text>
</comment>
<organism evidence="3 4">
    <name type="scientific">Neolewinella xylanilytica</name>
    <dbReference type="NCBI Taxonomy" id="1514080"/>
    <lineage>
        <taxon>Bacteria</taxon>
        <taxon>Pseudomonadati</taxon>
        <taxon>Bacteroidota</taxon>
        <taxon>Saprospiria</taxon>
        <taxon>Saprospirales</taxon>
        <taxon>Lewinellaceae</taxon>
        <taxon>Neolewinella</taxon>
    </lineage>
</organism>
<accession>A0A2S6IB40</accession>
<reference evidence="3 4" key="1">
    <citation type="submission" date="2018-02" db="EMBL/GenBank/DDBJ databases">
        <title>Genomic Encyclopedia of Archaeal and Bacterial Type Strains, Phase II (KMG-II): from individual species to whole genera.</title>
        <authorList>
            <person name="Goeker M."/>
        </authorList>
    </citation>
    <scope>NUCLEOTIDE SEQUENCE [LARGE SCALE GENOMIC DNA]</scope>
    <source>
        <strain evidence="3 4">DSM 29526</strain>
    </source>
</reference>
<dbReference type="OrthoDB" id="1494315at2"/>
<evidence type="ECO:0000256" key="1">
    <source>
        <dbReference type="SAM" id="MobiDB-lite"/>
    </source>
</evidence>
<protein>
    <recommendedName>
        <fullName evidence="5">Lipoprotein</fullName>
    </recommendedName>
</protein>
<sequence length="208" mass="22407">MHPIAILLVVLTCCVVACGESNPTDTDSDSGQTPVAVDPTTLIVPGRQLGRVPVHARPETLDSLLGAPYRSDSGAGTTVAYYRSPFPGDTTTLTAILTFEPDDNMRKELQTLRTASPMYRDSFGLGVGSARADILRRYALRNPVGRFPDGRDSVVVYPTGTGLTFELDPAGVCRGLSVHATDHRPTGNYRPDYPEMATEEVAPDEARE</sequence>
<feature type="compositionally biased region" description="Acidic residues" evidence="1">
    <location>
        <begin position="197"/>
        <end position="208"/>
    </location>
</feature>
<dbReference type="AlphaFoldDB" id="A0A2S6IB40"/>
<feature type="region of interest" description="Disordered" evidence="1">
    <location>
        <begin position="183"/>
        <end position="208"/>
    </location>
</feature>
<evidence type="ECO:0000256" key="2">
    <source>
        <dbReference type="SAM" id="SignalP"/>
    </source>
</evidence>
<proteinExistence type="predicted"/>
<gene>
    <name evidence="3" type="ORF">CLV84_1639</name>
</gene>